<dbReference type="InterPro" id="IPR036259">
    <property type="entry name" value="MFS_trans_sf"/>
</dbReference>
<feature type="transmembrane region" description="Helical" evidence="6">
    <location>
        <begin position="84"/>
        <end position="105"/>
    </location>
</feature>
<dbReference type="CDD" id="cd17485">
    <property type="entry name" value="MFS_MFSD3"/>
    <property type="match status" value="1"/>
</dbReference>
<protein>
    <submittedName>
        <fullName evidence="7">MFS transporter</fullName>
    </submittedName>
</protein>
<evidence type="ECO:0000256" key="1">
    <source>
        <dbReference type="ARBA" id="ARBA00004141"/>
    </source>
</evidence>
<feature type="transmembrane region" description="Helical" evidence="6">
    <location>
        <begin position="111"/>
        <end position="130"/>
    </location>
</feature>
<dbReference type="GO" id="GO:0008521">
    <property type="term" value="F:acetyl-CoA transmembrane transporter activity"/>
    <property type="evidence" value="ECO:0007669"/>
    <property type="project" value="InterPro"/>
</dbReference>
<name>A0A7K1KQY9_9BACT</name>
<keyword evidence="8" id="KW-1185">Reference proteome</keyword>
<feature type="transmembrane region" description="Helical" evidence="6">
    <location>
        <begin position="224"/>
        <end position="244"/>
    </location>
</feature>
<comment type="subcellular location">
    <subcellularLocation>
        <location evidence="1">Membrane</location>
        <topology evidence="1">Multi-pass membrane protein</topology>
    </subcellularLocation>
</comment>
<dbReference type="Pfam" id="PF13000">
    <property type="entry name" value="Acatn"/>
    <property type="match status" value="1"/>
</dbReference>
<feature type="transmembrane region" description="Helical" evidence="6">
    <location>
        <begin position="353"/>
        <end position="372"/>
    </location>
</feature>
<feature type="transmembrane region" description="Helical" evidence="6">
    <location>
        <begin position="317"/>
        <end position="341"/>
    </location>
</feature>
<dbReference type="SUPFAM" id="SSF103473">
    <property type="entry name" value="MFS general substrate transporter"/>
    <property type="match status" value="1"/>
</dbReference>
<dbReference type="InterPro" id="IPR004752">
    <property type="entry name" value="AmpG_permease/AT-1"/>
</dbReference>
<comment type="caution">
    <text evidence="7">The sequence shown here is derived from an EMBL/GenBank/DDBJ whole genome shotgun (WGS) entry which is preliminary data.</text>
</comment>
<dbReference type="GO" id="GO:0035348">
    <property type="term" value="P:acetyl-CoA transmembrane transport"/>
    <property type="evidence" value="ECO:0007669"/>
    <property type="project" value="InterPro"/>
</dbReference>
<evidence type="ECO:0000313" key="7">
    <source>
        <dbReference type="EMBL" id="MUM78503.1"/>
    </source>
</evidence>
<dbReference type="RefSeq" id="WP_155935307.1">
    <property type="nucleotide sequence ID" value="NZ_WODC01000009.1"/>
</dbReference>
<feature type="transmembrane region" description="Helical" evidence="6">
    <location>
        <begin position="378"/>
        <end position="402"/>
    </location>
</feature>
<dbReference type="GO" id="GO:0016020">
    <property type="term" value="C:membrane"/>
    <property type="evidence" value="ECO:0007669"/>
    <property type="project" value="UniProtKB-SubCell"/>
</dbReference>
<dbReference type="AlphaFoldDB" id="A0A7K1KQY9"/>
<proteinExistence type="predicted"/>
<evidence type="ECO:0000256" key="2">
    <source>
        <dbReference type="ARBA" id="ARBA00022448"/>
    </source>
</evidence>
<dbReference type="InterPro" id="IPR024371">
    <property type="entry name" value="AcetylCoA_trans_1-like"/>
</dbReference>
<feature type="transmembrane region" description="Helical" evidence="6">
    <location>
        <begin position="264"/>
        <end position="283"/>
    </location>
</feature>
<evidence type="ECO:0000256" key="3">
    <source>
        <dbReference type="ARBA" id="ARBA00022692"/>
    </source>
</evidence>
<keyword evidence="2" id="KW-0813">Transport</keyword>
<feature type="transmembrane region" description="Helical" evidence="6">
    <location>
        <begin position="53"/>
        <end position="72"/>
    </location>
</feature>
<keyword evidence="3 6" id="KW-0812">Transmembrane</keyword>
<evidence type="ECO:0000256" key="6">
    <source>
        <dbReference type="SAM" id="Phobius"/>
    </source>
</evidence>
<sequence length="425" mass="46315">MRTRLAGKGAVSPYKLFLLAVMYSCQAIPLGFVFCALPVILRGEGESLERIGGLFVLHLPWAFKFLYASWVDRHWIPALGRRRTWIFPLQWIAAALLLVATRYSPEASFDSMFAVMLVLNVVMATNDIAVDGYATDMLEVHERPWGNSIQAGARYVGLFLGGGVMLTLQHAMGWEILCMILAAVVFLLSLPVLFHTEILPTIRPEEGREGDAEGMRAFLRRRDVLWLLPVLLAPTAFAFSGFMLRSSLFVDLGLDSAVIGQLMMRYAVPFGLAGTFATGWMLSRFGPRPVIVAFSLSTVLLAVYSVRLTLAGTASEWVAAVVLTADNILMGGINVWAFTLMMRVCAGRNSGTGFAALSSLFIIFPLVAAPLMGRLGDMFGFAVLYSLLAVLMLCGQLVAVVATRLARGEGGMLTKARLAMAGENK</sequence>
<dbReference type="EMBL" id="WODC01000009">
    <property type="protein sequence ID" value="MUM78503.1"/>
    <property type="molecule type" value="Genomic_DNA"/>
</dbReference>
<evidence type="ECO:0000256" key="5">
    <source>
        <dbReference type="ARBA" id="ARBA00023136"/>
    </source>
</evidence>
<reference evidence="7 8" key="1">
    <citation type="submission" date="2019-11" db="EMBL/GenBank/DDBJ databases">
        <title>Pseudodesulfovibrio alkaliphilus, sp. nov., an alkaliphilic sulfate-reducing bacteria from mud volcano of Taman peninsula, Russia.</title>
        <authorList>
            <person name="Frolova A."/>
            <person name="Merkel A.Y."/>
            <person name="Slobodkin A.I."/>
        </authorList>
    </citation>
    <scope>NUCLEOTIDE SEQUENCE [LARGE SCALE GENOMIC DNA]</scope>
    <source>
        <strain evidence="7 8">F-1</strain>
    </source>
</reference>
<dbReference type="Gene3D" id="1.20.1250.20">
    <property type="entry name" value="MFS general substrate transporter like domains"/>
    <property type="match status" value="1"/>
</dbReference>
<feature type="transmembrane region" description="Helical" evidence="6">
    <location>
        <begin position="174"/>
        <end position="194"/>
    </location>
</feature>
<keyword evidence="5 6" id="KW-0472">Membrane</keyword>
<dbReference type="PANTHER" id="PTHR12778:SF10">
    <property type="entry name" value="MAJOR FACILITATOR SUPERFAMILY DOMAIN-CONTAINING PROTEIN 3"/>
    <property type="match status" value="1"/>
</dbReference>
<accession>A0A7K1KQY9</accession>
<gene>
    <name evidence="7" type="ORF">GKC30_12740</name>
</gene>
<keyword evidence="4 6" id="KW-1133">Transmembrane helix</keyword>
<feature type="transmembrane region" description="Helical" evidence="6">
    <location>
        <begin position="290"/>
        <end position="311"/>
    </location>
</feature>
<feature type="transmembrane region" description="Helical" evidence="6">
    <location>
        <begin position="151"/>
        <end position="168"/>
    </location>
</feature>
<feature type="transmembrane region" description="Helical" evidence="6">
    <location>
        <begin position="16"/>
        <end position="41"/>
    </location>
</feature>
<organism evidence="7 8">
    <name type="scientific">Pseudodesulfovibrio alkaliphilus</name>
    <dbReference type="NCBI Taxonomy" id="2661613"/>
    <lineage>
        <taxon>Bacteria</taxon>
        <taxon>Pseudomonadati</taxon>
        <taxon>Thermodesulfobacteriota</taxon>
        <taxon>Desulfovibrionia</taxon>
        <taxon>Desulfovibrionales</taxon>
        <taxon>Desulfovibrionaceae</taxon>
    </lineage>
</organism>
<dbReference type="Proteomes" id="UP000461162">
    <property type="component" value="Unassembled WGS sequence"/>
</dbReference>
<evidence type="ECO:0000313" key="8">
    <source>
        <dbReference type="Proteomes" id="UP000461162"/>
    </source>
</evidence>
<dbReference type="PANTHER" id="PTHR12778">
    <property type="entry name" value="SOLUTE CARRIER FAMILY 33 ACETYL-COA TRANSPORTER -RELATED"/>
    <property type="match status" value="1"/>
</dbReference>
<evidence type="ECO:0000256" key="4">
    <source>
        <dbReference type="ARBA" id="ARBA00022989"/>
    </source>
</evidence>